<proteinExistence type="predicted"/>
<keyword evidence="1" id="KW-0732">Signal</keyword>
<feature type="chain" id="PRO_5046188989" description="CBM-cenC domain-containing protein" evidence="1">
    <location>
        <begin position="25"/>
        <end position="733"/>
    </location>
</feature>
<evidence type="ECO:0000313" key="2">
    <source>
        <dbReference type="EMBL" id="MBP2114937.1"/>
    </source>
</evidence>
<organism evidence="2 3">
    <name type="scientific">Paenibacillus silagei</name>
    <dbReference type="NCBI Taxonomy" id="1670801"/>
    <lineage>
        <taxon>Bacteria</taxon>
        <taxon>Bacillati</taxon>
        <taxon>Bacillota</taxon>
        <taxon>Bacilli</taxon>
        <taxon>Bacillales</taxon>
        <taxon>Paenibacillaceae</taxon>
        <taxon>Paenibacillus</taxon>
    </lineage>
</organism>
<feature type="signal peptide" evidence="1">
    <location>
        <begin position="1"/>
        <end position="24"/>
    </location>
</feature>
<protein>
    <recommendedName>
        <fullName evidence="4">CBM-cenC domain-containing protein</fullName>
    </recommendedName>
</protein>
<comment type="caution">
    <text evidence="2">The sequence shown here is derived from an EMBL/GenBank/DDBJ whole genome shotgun (WGS) entry which is preliminary data.</text>
</comment>
<evidence type="ECO:0000313" key="3">
    <source>
        <dbReference type="Proteomes" id="UP000773462"/>
    </source>
</evidence>
<dbReference type="Gene3D" id="2.60.120.260">
    <property type="entry name" value="Galactose-binding domain-like"/>
    <property type="match status" value="4"/>
</dbReference>
<dbReference type="Proteomes" id="UP000773462">
    <property type="component" value="Unassembled WGS sequence"/>
</dbReference>
<reference evidence="2 3" key="1">
    <citation type="submission" date="2021-03" db="EMBL/GenBank/DDBJ databases">
        <title>Genomic Encyclopedia of Type Strains, Phase IV (KMG-IV): sequencing the most valuable type-strain genomes for metagenomic binning, comparative biology and taxonomic classification.</title>
        <authorList>
            <person name="Goeker M."/>
        </authorList>
    </citation>
    <scope>NUCLEOTIDE SEQUENCE [LARGE SCALE GENOMIC DNA]</scope>
    <source>
        <strain evidence="2 3">DSM 101953</strain>
    </source>
</reference>
<keyword evidence="3" id="KW-1185">Reference proteome</keyword>
<sequence length="733" mass="79257">MSFRIKKKIIYSLALSLVFNLVGMFNSDYIKADASVGTDNIIKNSGFEINTNGSSIADNWVSHGIGSFEVTSSLVSGGSKAQKVSISNLPMNQFAGVSQTLSVNPGQPYNMNGRFYIESISNAKVQLYADFFNAGAFVDCKVYELPNQATGQFVTLGGTGSVPEGATSVVIYALIRSSSDVNSGAFITDNISFQYTNDGNLVANSDYESFSNTLANSDDWDYTTSYNPSFSSVAYPSLSGARAQKIKVSSLPVNGYAGMLQKIKVVPGKSFQVSGALLIESLANAKAQIYIDFMSSSGNYTGTTILEYAKPTNGIYMTLSDTGQIPKNTTYAVIYVIIRGTGNNGSGSMYVDSLNFHYTNEPNLFNNGNFEAPGSNGLGSGWLPSYGNDNHTYRLVSESYGNTVQQIDASNIKANEYVGISQMLKVVPAKKYTMSGRLKVDRISNAKVQLYADFFTGSGAFIDANIVELPATTQGGYITISNTGTVPSNTDYVRVYAIIRATSGGGAASIYVDDMRFSYSSNLLDNPDFEVSNYGSQTPLNWTIYKPLGVEDGIRLIENSPAKGVTTNSYSAAGRLLNQTLVQGTQTYNTFYKYDLNGNLTKKSTVIGTLEAFHDQKSVEVRGFGIPVNQFVGISQTLRVIPDKSYMVTGKVNISMLNQSRVQMYIDFYAMDGSFVSSSIKDTTEANGKYVLLTNEGVIPSKAVFANVYFLIRSAGDSGAGTFYLDSASFDYK</sequence>
<dbReference type="EMBL" id="JAGGLV010000021">
    <property type="protein sequence ID" value="MBP2114937.1"/>
    <property type="molecule type" value="Genomic_DNA"/>
</dbReference>
<name>A0ABS4NY02_9BACL</name>
<accession>A0ABS4NY02</accession>
<evidence type="ECO:0000256" key="1">
    <source>
        <dbReference type="SAM" id="SignalP"/>
    </source>
</evidence>
<evidence type="ECO:0008006" key="4">
    <source>
        <dbReference type="Google" id="ProtNLM"/>
    </source>
</evidence>
<dbReference type="RefSeq" id="WP_209877746.1">
    <property type="nucleotide sequence ID" value="NZ_JAGGLV010000021.1"/>
</dbReference>
<gene>
    <name evidence="2" type="ORF">J2Z70_005121</name>
</gene>